<reference evidence="1" key="1">
    <citation type="submission" date="2021-04" db="EMBL/GenBank/DDBJ databases">
        <title>Sinoanaerobacter chloroacetimidivorans sp. nov., an obligate anaerobic bacterium isolated from anaerobic sludge.</title>
        <authorList>
            <person name="Bao Y."/>
        </authorList>
    </citation>
    <scope>NUCLEOTIDE SEQUENCE</scope>
    <source>
        <strain evidence="1">BAD-6</strain>
    </source>
</reference>
<dbReference type="Proteomes" id="UP000675664">
    <property type="component" value="Unassembled WGS sequence"/>
</dbReference>
<accession>A0A8J8B171</accession>
<proteinExistence type="predicted"/>
<evidence type="ECO:0000313" key="1">
    <source>
        <dbReference type="EMBL" id="MBR0597442.1"/>
    </source>
</evidence>
<dbReference type="RefSeq" id="WP_227017574.1">
    <property type="nucleotide sequence ID" value="NZ_JAGSND010000003.1"/>
</dbReference>
<keyword evidence="2" id="KW-1185">Reference proteome</keyword>
<reference evidence="1" key="2">
    <citation type="submission" date="2021-04" db="EMBL/GenBank/DDBJ databases">
        <authorList>
            <person name="Liu J."/>
        </authorList>
    </citation>
    <scope>NUCLEOTIDE SEQUENCE</scope>
    <source>
        <strain evidence="1">BAD-6</strain>
    </source>
</reference>
<name>A0A8J8B171_9FIRM</name>
<gene>
    <name evidence="1" type="ORF">KCX82_06135</name>
</gene>
<organism evidence="1 2">
    <name type="scientific">Sinanaerobacter chloroacetimidivorans</name>
    <dbReference type="NCBI Taxonomy" id="2818044"/>
    <lineage>
        <taxon>Bacteria</taxon>
        <taxon>Bacillati</taxon>
        <taxon>Bacillota</taxon>
        <taxon>Clostridia</taxon>
        <taxon>Peptostreptococcales</taxon>
        <taxon>Anaerovoracaceae</taxon>
        <taxon>Sinanaerobacter</taxon>
    </lineage>
</organism>
<protein>
    <submittedName>
        <fullName evidence="1">Uncharacterized protein</fullName>
    </submittedName>
</protein>
<dbReference type="AlphaFoldDB" id="A0A8J8B171"/>
<sequence>MSHKLSFGDVYIFNAKDPHKISAISEKNIILTIQIDLDYYKKFFRKLDVTYFICDSFINRDRLTEELRYLRFLMTRIYDLHNEKNTNEVSIEELVKSLLSFLTDQFQYYTYSRNKTDSYDIFHRQEIR</sequence>
<comment type="caution">
    <text evidence="1">The sequence shown here is derived from an EMBL/GenBank/DDBJ whole genome shotgun (WGS) entry which is preliminary data.</text>
</comment>
<dbReference type="EMBL" id="JAGSND010000003">
    <property type="protein sequence ID" value="MBR0597442.1"/>
    <property type="molecule type" value="Genomic_DNA"/>
</dbReference>
<evidence type="ECO:0000313" key="2">
    <source>
        <dbReference type="Proteomes" id="UP000675664"/>
    </source>
</evidence>